<proteinExistence type="predicted"/>
<dbReference type="WBParaSite" id="GPUH_0001335001-mRNA-1">
    <property type="protein sequence ID" value="GPUH_0001335001-mRNA-1"/>
    <property type="gene ID" value="GPUH_0001335001"/>
</dbReference>
<reference evidence="1 2" key="2">
    <citation type="submission" date="2018-11" db="EMBL/GenBank/DDBJ databases">
        <authorList>
            <consortium name="Pathogen Informatics"/>
        </authorList>
    </citation>
    <scope>NUCLEOTIDE SEQUENCE [LARGE SCALE GENOMIC DNA]</scope>
</reference>
<accession>A0A183DX94</accession>
<evidence type="ECO:0000313" key="3">
    <source>
        <dbReference type="WBParaSite" id="GPUH_0001335001-mRNA-1"/>
    </source>
</evidence>
<sequence>MEELLKDYNLEIYTAPRVPIYLMPKVQHRAERLPEQTFPRLTRCEATLKRCMNNVQIQCKNTHSTCYLIKRIIATNVHYAASSGQLELNLQVRIRLNELRSMEFFGVMATQSSSSSTATAKATAPTLESISSAAV</sequence>
<gene>
    <name evidence="1" type="ORF">GPUH_LOCUS13335</name>
</gene>
<name>A0A183DX94_9BILA</name>
<dbReference type="Proteomes" id="UP000271098">
    <property type="component" value="Unassembled WGS sequence"/>
</dbReference>
<protein>
    <submittedName>
        <fullName evidence="3">PAZ domain-containing protein</fullName>
    </submittedName>
</protein>
<dbReference type="EMBL" id="UYRT01080123">
    <property type="protein sequence ID" value="VDN22086.1"/>
    <property type="molecule type" value="Genomic_DNA"/>
</dbReference>
<dbReference type="AlphaFoldDB" id="A0A183DX94"/>
<organism evidence="3">
    <name type="scientific">Gongylonema pulchrum</name>
    <dbReference type="NCBI Taxonomy" id="637853"/>
    <lineage>
        <taxon>Eukaryota</taxon>
        <taxon>Metazoa</taxon>
        <taxon>Ecdysozoa</taxon>
        <taxon>Nematoda</taxon>
        <taxon>Chromadorea</taxon>
        <taxon>Rhabditida</taxon>
        <taxon>Spirurina</taxon>
        <taxon>Spiruromorpha</taxon>
        <taxon>Spiruroidea</taxon>
        <taxon>Gongylonematidae</taxon>
        <taxon>Gongylonema</taxon>
    </lineage>
</organism>
<evidence type="ECO:0000313" key="2">
    <source>
        <dbReference type="Proteomes" id="UP000271098"/>
    </source>
</evidence>
<evidence type="ECO:0000313" key="1">
    <source>
        <dbReference type="EMBL" id="VDN22086.1"/>
    </source>
</evidence>
<keyword evidence="2" id="KW-1185">Reference proteome</keyword>
<reference evidence="3" key="1">
    <citation type="submission" date="2016-06" db="UniProtKB">
        <authorList>
            <consortium name="WormBaseParasite"/>
        </authorList>
    </citation>
    <scope>IDENTIFICATION</scope>
</reference>